<dbReference type="PANTHER" id="PTHR11461:SF211">
    <property type="entry name" value="GH10112P-RELATED"/>
    <property type="match status" value="1"/>
</dbReference>
<keyword evidence="6" id="KW-0732">Signal</keyword>
<dbReference type="InterPro" id="IPR023795">
    <property type="entry name" value="Serpin_CS"/>
</dbReference>
<reference evidence="8 9" key="1">
    <citation type="submission" date="2015-12" db="EMBL/GenBank/DDBJ databases">
        <title>The genome of Folsomia candida.</title>
        <authorList>
            <person name="Faddeeva A."/>
            <person name="Derks M.F."/>
            <person name="Anvar Y."/>
            <person name="Smit S."/>
            <person name="Van Straalen N."/>
            <person name="Roelofs D."/>
        </authorList>
    </citation>
    <scope>NUCLEOTIDE SEQUENCE [LARGE SCALE GENOMIC DNA]</scope>
    <source>
        <strain evidence="8 9">VU population</strain>
        <tissue evidence="8">Whole body</tissue>
    </source>
</reference>
<evidence type="ECO:0000313" key="9">
    <source>
        <dbReference type="Proteomes" id="UP000198287"/>
    </source>
</evidence>
<dbReference type="SMART" id="SM00093">
    <property type="entry name" value="SERPIN"/>
    <property type="match status" value="1"/>
</dbReference>
<dbReference type="InterPro" id="IPR036186">
    <property type="entry name" value="Serpin_sf"/>
</dbReference>
<dbReference type="Gene3D" id="2.30.39.10">
    <property type="entry name" value="Alpha-1-antitrypsin, domain 1"/>
    <property type="match status" value="1"/>
</dbReference>
<evidence type="ECO:0000313" key="8">
    <source>
        <dbReference type="EMBL" id="OXA46758.1"/>
    </source>
</evidence>
<comment type="similarity">
    <text evidence="1 4">Belongs to the serpin family.</text>
</comment>
<evidence type="ECO:0000256" key="3">
    <source>
        <dbReference type="ARBA" id="ARBA00022900"/>
    </source>
</evidence>
<proteinExistence type="inferred from homology"/>
<dbReference type="PANTHER" id="PTHR11461">
    <property type="entry name" value="SERINE PROTEASE INHIBITOR, SERPIN"/>
    <property type="match status" value="1"/>
</dbReference>
<dbReference type="InterPro" id="IPR042185">
    <property type="entry name" value="Serpin_sf_2"/>
</dbReference>
<protein>
    <submittedName>
        <fullName evidence="8">Plasminogen activator inhibitor 2</fullName>
    </submittedName>
</protein>
<dbReference type="OMA" id="HCAITSA"/>
<organism evidence="8 9">
    <name type="scientific">Folsomia candida</name>
    <name type="common">Springtail</name>
    <dbReference type="NCBI Taxonomy" id="158441"/>
    <lineage>
        <taxon>Eukaryota</taxon>
        <taxon>Metazoa</taxon>
        <taxon>Ecdysozoa</taxon>
        <taxon>Arthropoda</taxon>
        <taxon>Hexapoda</taxon>
        <taxon>Collembola</taxon>
        <taxon>Entomobryomorpha</taxon>
        <taxon>Isotomoidea</taxon>
        <taxon>Isotomidae</taxon>
        <taxon>Proisotominae</taxon>
        <taxon>Folsomia</taxon>
    </lineage>
</organism>
<feature type="compositionally biased region" description="Basic and acidic residues" evidence="5">
    <location>
        <begin position="66"/>
        <end position="94"/>
    </location>
</feature>
<dbReference type="CDD" id="cd00172">
    <property type="entry name" value="serpin"/>
    <property type="match status" value="1"/>
</dbReference>
<keyword evidence="9" id="KW-1185">Reference proteome</keyword>
<gene>
    <name evidence="8" type="ORF">Fcan01_18463</name>
</gene>
<dbReference type="EMBL" id="LNIX01000014">
    <property type="protein sequence ID" value="OXA46758.1"/>
    <property type="molecule type" value="Genomic_DNA"/>
</dbReference>
<dbReference type="Proteomes" id="UP000198287">
    <property type="component" value="Unassembled WGS sequence"/>
</dbReference>
<dbReference type="PROSITE" id="PS00284">
    <property type="entry name" value="SERPIN"/>
    <property type="match status" value="1"/>
</dbReference>
<dbReference type="InterPro" id="IPR000215">
    <property type="entry name" value="Serpin_fam"/>
</dbReference>
<dbReference type="SUPFAM" id="SSF56574">
    <property type="entry name" value="Serpins"/>
    <property type="match status" value="1"/>
</dbReference>
<dbReference type="AlphaFoldDB" id="A0A226DP14"/>
<sequence length="556" mass="63366">MDLTALQKCIVLMFSFLYCCVHGANSELQNEIKDPDTLKWPNKEESSRGENILKYPLLPSEFSSEDENRTTSRELESKAWNRSPEDNIEFRESKSQSSTSPNVYFTKVQTKEHVAIHYPNVPSNPNNRLQLDPEDAATLASVIATTSKPSESTNYNFFTDFGDLQKLSHAANNSRNELIKSMEITLDIVKHSFWGDQNVIFSPLSLINILALLMLGAQGRTFNELASVLRLDPLDSTKALKFHQSYQKLRGYLSHKTGKDISIEMANQIFADKHFPLDNAYVKESLEFYDTPVKSYNFGSDGKYFQDQVNQWVRVKTRGKIQSIIDKAPSADTSMALVNAVHFKGNWEIPFLEKITRTASFYVKPNETIDVEMMTNVLTIPYFENDDYQMIAIPYKGNQTGFFACLPKASNGIEGLKQLEKRLSILQPKDLEIRVRQMMLKKVAVKIPKMKIDTDGHMEEILTNMGIPSMFHAQWANFSKISQHDGLFVSAVHHRAMIEVNERGTEAAAVTLGAGDRIIEDPPTPFIANKPFMFFIYHIRAKCILFWGRVTRPEWT</sequence>
<evidence type="ECO:0000256" key="5">
    <source>
        <dbReference type="SAM" id="MobiDB-lite"/>
    </source>
</evidence>
<evidence type="ECO:0000256" key="1">
    <source>
        <dbReference type="ARBA" id="ARBA00009500"/>
    </source>
</evidence>
<keyword evidence="2" id="KW-0646">Protease inhibitor</keyword>
<evidence type="ECO:0000256" key="2">
    <source>
        <dbReference type="ARBA" id="ARBA00022690"/>
    </source>
</evidence>
<feature type="chain" id="PRO_5012668961" evidence="6">
    <location>
        <begin position="24"/>
        <end position="556"/>
    </location>
</feature>
<dbReference type="GO" id="GO:0005615">
    <property type="term" value="C:extracellular space"/>
    <property type="evidence" value="ECO:0007669"/>
    <property type="project" value="InterPro"/>
</dbReference>
<dbReference type="InterPro" id="IPR042178">
    <property type="entry name" value="Serpin_sf_1"/>
</dbReference>
<dbReference type="Gene3D" id="3.30.497.10">
    <property type="entry name" value="Antithrombin, subunit I, domain 2"/>
    <property type="match status" value="1"/>
</dbReference>
<evidence type="ECO:0000259" key="7">
    <source>
        <dbReference type="SMART" id="SM00093"/>
    </source>
</evidence>
<accession>A0A226DP14</accession>
<feature type="domain" description="Serpin" evidence="7">
    <location>
        <begin position="182"/>
        <end position="553"/>
    </location>
</feature>
<feature type="region of interest" description="Disordered" evidence="5">
    <location>
        <begin position="57"/>
        <end position="102"/>
    </location>
</feature>
<comment type="caution">
    <text evidence="8">The sequence shown here is derived from an EMBL/GenBank/DDBJ whole genome shotgun (WGS) entry which is preliminary data.</text>
</comment>
<keyword evidence="3" id="KW-0722">Serine protease inhibitor</keyword>
<dbReference type="OrthoDB" id="671595at2759"/>
<evidence type="ECO:0000256" key="4">
    <source>
        <dbReference type="RuleBase" id="RU000411"/>
    </source>
</evidence>
<name>A0A226DP14_FOLCA</name>
<dbReference type="GO" id="GO:0004867">
    <property type="term" value="F:serine-type endopeptidase inhibitor activity"/>
    <property type="evidence" value="ECO:0007669"/>
    <property type="project" value="UniProtKB-KW"/>
</dbReference>
<dbReference type="InterPro" id="IPR023796">
    <property type="entry name" value="Serpin_dom"/>
</dbReference>
<dbReference type="Pfam" id="PF00079">
    <property type="entry name" value="Serpin"/>
    <property type="match status" value="1"/>
</dbReference>
<evidence type="ECO:0000256" key="6">
    <source>
        <dbReference type="SAM" id="SignalP"/>
    </source>
</evidence>
<feature type="signal peptide" evidence="6">
    <location>
        <begin position="1"/>
        <end position="23"/>
    </location>
</feature>